<evidence type="ECO:0000256" key="2">
    <source>
        <dbReference type="ARBA" id="ARBA00022722"/>
    </source>
</evidence>
<dbReference type="GO" id="GO:0003676">
    <property type="term" value="F:nucleic acid binding"/>
    <property type="evidence" value="ECO:0007669"/>
    <property type="project" value="InterPro"/>
</dbReference>
<accession>A0A6J6CQ73</accession>
<dbReference type="PANTHER" id="PTHR11046">
    <property type="entry name" value="OLIGORIBONUCLEASE, MITOCHONDRIAL"/>
    <property type="match status" value="1"/>
</dbReference>
<evidence type="ECO:0000259" key="5">
    <source>
        <dbReference type="SMART" id="SM00479"/>
    </source>
</evidence>
<dbReference type="EMBL" id="CAEZTD010000009">
    <property type="protein sequence ID" value="CAB4553346.1"/>
    <property type="molecule type" value="Genomic_DNA"/>
</dbReference>
<keyword evidence="4" id="KW-0269">Exonuclease</keyword>
<feature type="domain" description="Exonuclease" evidence="5">
    <location>
        <begin position="6"/>
        <end position="180"/>
    </location>
</feature>
<dbReference type="GO" id="GO:0000175">
    <property type="term" value="F:3'-5'-RNA exonuclease activity"/>
    <property type="evidence" value="ECO:0007669"/>
    <property type="project" value="InterPro"/>
</dbReference>
<protein>
    <submittedName>
        <fullName evidence="6">Unannotated protein</fullName>
    </submittedName>
</protein>
<dbReference type="SUPFAM" id="SSF53098">
    <property type="entry name" value="Ribonuclease H-like"/>
    <property type="match status" value="1"/>
</dbReference>
<dbReference type="PANTHER" id="PTHR11046:SF0">
    <property type="entry name" value="OLIGORIBONUCLEASE, MITOCHONDRIAL"/>
    <property type="match status" value="1"/>
</dbReference>
<evidence type="ECO:0000313" key="6">
    <source>
        <dbReference type="EMBL" id="CAB4553346.1"/>
    </source>
</evidence>
<dbReference type="FunFam" id="3.30.420.10:FF:000003">
    <property type="entry name" value="Oligoribonuclease"/>
    <property type="match status" value="1"/>
</dbReference>
<dbReference type="Pfam" id="PF00929">
    <property type="entry name" value="RNase_T"/>
    <property type="match status" value="1"/>
</dbReference>
<comment type="similarity">
    <text evidence="1">Belongs to the oligoribonuclease family.</text>
</comment>
<dbReference type="AlphaFoldDB" id="A0A6J6CQ73"/>
<evidence type="ECO:0000256" key="1">
    <source>
        <dbReference type="ARBA" id="ARBA00009921"/>
    </source>
</evidence>
<dbReference type="InterPro" id="IPR013520">
    <property type="entry name" value="Ribonucl_H"/>
</dbReference>
<keyword evidence="2" id="KW-0540">Nuclease</keyword>
<dbReference type="InterPro" id="IPR022894">
    <property type="entry name" value="Oligoribonuclease"/>
</dbReference>
<dbReference type="NCBIfam" id="NF003765">
    <property type="entry name" value="PRK05359.1"/>
    <property type="match status" value="1"/>
</dbReference>
<name>A0A6J6CQ73_9ZZZZ</name>
<dbReference type="InterPro" id="IPR036397">
    <property type="entry name" value="RNaseH_sf"/>
</dbReference>
<evidence type="ECO:0000256" key="3">
    <source>
        <dbReference type="ARBA" id="ARBA00022801"/>
    </source>
</evidence>
<dbReference type="HAMAP" id="MF_00045">
    <property type="entry name" value="Oligoribonuclease"/>
    <property type="match status" value="1"/>
</dbReference>
<proteinExistence type="inferred from homology"/>
<dbReference type="Gene3D" id="3.30.420.10">
    <property type="entry name" value="Ribonuclease H-like superfamily/Ribonuclease H"/>
    <property type="match status" value="1"/>
</dbReference>
<sequence length="205" mass="22906">MANNDLLVWIDCEMTGLDLDIDELVEIAVIVTDSQLTPLHSGLQLVIKPHQSALDNMGDFVREMHTNSGLITEIDGGVSVDEAQAKVLDYLADLLPDGSRPPLAGNSVGTDRAFLVRYMPQLEARLHYRTIDVSTIKELARRWQPRVYFNAPAKRNGHRALDDIRESIRELDYYRASLLDNAGEVSTEDAQKAALFVGEKYPDLV</sequence>
<organism evidence="6">
    <name type="scientific">freshwater metagenome</name>
    <dbReference type="NCBI Taxonomy" id="449393"/>
    <lineage>
        <taxon>unclassified sequences</taxon>
        <taxon>metagenomes</taxon>
        <taxon>ecological metagenomes</taxon>
    </lineage>
</organism>
<reference evidence="6" key="1">
    <citation type="submission" date="2020-05" db="EMBL/GenBank/DDBJ databases">
        <authorList>
            <person name="Chiriac C."/>
            <person name="Salcher M."/>
            <person name="Ghai R."/>
            <person name="Kavagutti S V."/>
        </authorList>
    </citation>
    <scope>NUCLEOTIDE SEQUENCE</scope>
</reference>
<keyword evidence="3" id="KW-0378">Hydrolase</keyword>
<evidence type="ECO:0000256" key="4">
    <source>
        <dbReference type="ARBA" id="ARBA00022839"/>
    </source>
</evidence>
<dbReference type="CDD" id="cd06135">
    <property type="entry name" value="Orn"/>
    <property type="match status" value="1"/>
</dbReference>
<gene>
    <name evidence="6" type="ORF">UFOPK1591_00201</name>
</gene>
<dbReference type="SMART" id="SM00479">
    <property type="entry name" value="EXOIII"/>
    <property type="match status" value="1"/>
</dbReference>
<dbReference type="InterPro" id="IPR012337">
    <property type="entry name" value="RNaseH-like_sf"/>
</dbReference>